<evidence type="ECO:0000256" key="1">
    <source>
        <dbReference type="SAM" id="MobiDB-lite"/>
    </source>
</evidence>
<feature type="region of interest" description="Disordered" evidence="1">
    <location>
        <begin position="54"/>
        <end position="101"/>
    </location>
</feature>
<feature type="transmembrane region" description="Helical" evidence="2">
    <location>
        <begin position="6"/>
        <end position="26"/>
    </location>
</feature>
<feature type="transmembrane region" description="Helical" evidence="2">
    <location>
        <begin position="109"/>
        <end position="130"/>
    </location>
</feature>
<keyword evidence="2" id="KW-1133">Transmembrane helix</keyword>
<reference evidence="3 4" key="1">
    <citation type="submission" date="2024-05" db="EMBL/GenBank/DDBJ databases">
        <title>Sinomonas sp. nov., isolated from a waste landfill.</title>
        <authorList>
            <person name="Zhao Y."/>
        </authorList>
    </citation>
    <scope>NUCLEOTIDE SEQUENCE [LARGE SCALE GENOMIC DNA]</scope>
    <source>
        <strain evidence="3 4">CCTCC AB2014300</strain>
    </source>
</reference>
<feature type="compositionally biased region" description="Low complexity" evidence="1">
    <location>
        <begin position="85"/>
        <end position="94"/>
    </location>
</feature>
<keyword evidence="4" id="KW-1185">Reference proteome</keyword>
<accession>A0ABU9X1Q0</accession>
<feature type="transmembrane region" description="Helical" evidence="2">
    <location>
        <begin position="136"/>
        <end position="156"/>
    </location>
</feature>
<sequence length="320" mass="33168">MDFALSSSPVLGAAVLLWLVWVAPYAMRRRRASLPEGAPTLLLDERGLADGKGSVLMHEGPQRVGTAARGTGPAPRPGDPREAPEGQPASAPSSPSTPPRPFRPRWGRIAIALAGMSSLLAIPVTLVLLLVGAPGWLPLLALAVAVGCVAALRAMAVRDRRSRVNAAFKAAMHAGTPSAHPAPARRGADEVFDAGFEPEPAPKPLSRDELRAVALEVARASQASADAAAKADGETAGETWEPVQVPKPAYLGAARAERPEPAPLETPADLRPTAKTSLKPKAEAPEPGTVPGVPSLAPRPAKRPAGALGNLDAVLQRRRA</sequence>
<evidence type="ECO:0000313" key="3">
    <source>
        <dbReference type="EMBL" id="MEN2745383.1"/>
    </source>
</evidence>
<evidence type="ECO:0000256" key="2">
    <source>
        <dbReference type="SAM" id="Phobius"/>
    </source>
</evidence>
<name>A0ABU9X1Q0_9MICC</name>
<keyword evidence="2" id="KW-0472">Membrane</keyword>
<dbReference type="EMBL" id="JBDFRB010000012">
    <property type="protein sequence ID" value="MEN2745383.1"/>
    <property type="molecule type" value="Genomic_DNA"/>
</dbReference>
<organism evidence="3 4">
    <name type="scientific">Sinomonas halotolerans</name>
    <dbReference type="NCBI Taxonomy" id="1644133"/>
    <lineage>
        <taxon>Bacteria</taxon>
        <taxon>Bacillati</taxon>
        <taxon>Actinomycetota</taxon>
        <taxon>Actinomycetes</taxon>
        <taxon>Micrococcales</taxon>
        <taxon>Micrococcaceae</taxon>
        <taxon>Sinomonas</taxon>
    </lineage>
</organism>
<keyword evidence="2" id="KW-0812">Transmembrane</keyword>
<feature type="region of interest" description="Disordered" evidence="1">
    <location>
        <begin position="226"/>
        <end position="245"/>
    </location>
</feature>
<feature type="region of interest" description="Disordered" evidence="1">
    <location>
        <begin position="256"/>
        <end position="320"/>
    </location>
</feature>
<comment type="caution">
    <text evidence="3">The sequence shown here is derived from an EMBL/GenBank/DDBJ whole genome shotgun (WGS) entry which is preliminary data.</text>
</comment>
<protein>
    <submittedName>
        <fullName evidence="3">Uncharacterized protein</fullName>
    </submittedName>
</protein>
<feature type="compositionally biased region" description="Low complexity" evidence="1">
    <location>
        <begin position="226"/>
        <end position="239"/>
    </location>
</feature>
<gene>
    <name evidence="3" type="ORF">ABCQ75_12680</name>
</gene>
<proteinExistence type="predicted"/>
<dbReference type="RefSeq" id="WP_345885735.1">
    <property type="nucleotide sequence ID" value="NZ_JBDFRB010000012.1"/>
</dbReference>
<evidence type="ECO:0000313" key="4">
    <source>
        <dbReference type="Proteomes" id="UP001422074"/>
    </source>
</evidence>
<dbReference type="Proteomes" id="UP001422074">
    <property type="component" value="Unassembled WGS sequence"/>
</dbReference>